<keyword evidence="1" id="KW-0812">Transmembrane</keyword>
<comment type="caution">
    <text evidence="2">The sequence shown here is derived from an EMBL/GenBank/DDBJ whole genome shotgun (WGS) entry which is preliminary data.</text>
</comment>
<sequence length="39" mass="4557">MRRPIDMQEMPKMSEMLWAWLGALAAVAIAGWWVLRSPR</sequence>
<name>A0A554WA17_9BURK</name>
<dbReference type="EMBL" id="VJNB01000003">
    <property type="protein sequence ID" value="TSE20390.1"/>
    <property type="molecule type" value="Genomic_DNA"/>
</dbReference>
<evidence type="ECO:0000313" key="2">
    <source>
        <dbReference type="EMBL" id="TSE20390.1"/>
    </source>
</evidence>
<evidence type="ECO:0000313" key="3">
    <source>
        <dbReference type="Proteomes" id="UP000315736"/>
    </source>
</evidence>
<reference evidence="2 3" key="1">
    <citation type="submission" date="2019-07" db="EMBL/GenBank/DDBJ databases">
        <title>Tepidimonas alkaliphilus YIM 72238 draft genome.</title>
        <authorList>
            <person name="Da Costa M.S."/>
            <person name="Froufe H.J.C."/>
            <person name="Egas C."/>
            <person name="Albuquerque L."/>
        </authorList>
    </citation>
    <scope>NUCLEOTIDE SEQUENCE [LARGE SCALE GENOMIC DNA]</scope>
    <source>
        <strain evidence="2 3">YIM 72238</strain>
    </source>
</reference>
<keyword evidence="1" id="KW-0472">Membrane</keyword>
<dbReference type="Proteomes" id="UP000315736">
    <property type="component" value="Unassembled WGS sequence"/>
</dbReference>
<accession>A0A554WA17</accession>
<protein>
    <submittedName>
        <fullName evidence="2">Uncharacterized protein</fullName>
    </submittedName>
</protein>
<gene>
    <name evidence="2" type="ORF">Talka_00735</name>
</gene>
<proteinExistence type="predicted"/>
<keyword evidence="1" id="KW-1133">Transmembrane helix</keyword>
<keyword evidence="3" id="KW-1185">Reference proteome</keyword>
<evidence type="ECO:0000256" key="1">
    <source>
        <dbReference type="SAM" id="Phobius"/>
    </source>
</evidence>
<dbReference type="AlphaFoldDB" id="A0A554WA17"/>
<feature type="transmembrane region" description="Helical" evidence="1">
    <location>
        <begin position="17"/>
        <end position="35"/>
    </location>
</feature>
<organism evidence="2 3">
    <name type="scientific">Tepidimonas alkaliphilus</name>
    <dbReference type="NCBI Taxonomy" id="2588942"/>
    <lineage>
        <taxon>Bacteria</taxon>
        <taxon>Pseudomonadati</taxon>
        <taxon>Pseudomonadota</taxon>
        <taxon>Betaproteobacteria</taxon>
        <taxon>Burkholderiales</taxon>
        <taxon>Tepidimonas</taxon>
    </lineage>
</organism>